<name>L9X0N8_9EURY</name>
<evidence type="ECO:0000313" key="3">
    <source>
        <dbReference type="Proteomes" id="UP000011688"/>
    </source>
</evidence>
<sequence length="175" mass="20738">MSSDDPPSELPGLADEWSERTDAQSTRERVYAAALQLYEPTRVATVSERADVSKETAREYLRWFAEIGLVTHDAESPDLFSRNEAYFEWRRIQRLQSRPLEDLERELKRLTGSEREYRERYDADGPDTVDALDHADYDELESVWMELQEWRTVRRRIRELEQARRNRDRSSKAPA</sequence>
<dbReference type="Proteomes" id="UP000011688">
    <property type="component" value="Unassembled WGS sequence"/>
</dbReference>
<reference evidence="2 3" key="1">
    <citation type="journal article" date="2014" name="PLoS Genet.">
        <title>Phylogenetically driven sequencing of extremely halophilic archaea reveals strategies for static and dynamic osmo-response.</title>
        <authorList>
            <person name="Becker E.A."/>
            <person name="Seitzer P.M."/>
            <person name="Tritt A."/>
            <person name="Larsen D."/>
            <person name="Krusor M."/>
            <person name="Yao A.I."/>
            <person name="Wu D."/>
            <person name="Madern D."/>
            <person name="Eisen J.A."/>
            <person name="Darling A.E."/>
            <person name="Facciotti M.T."/>
        </authorList>
    </citation>
    <scope>NUCLEOTIDE SEQUENCE [LARGE SCALE GENOMIC DNA]</scope>
    <source>
        <strain evidence="2 3">DSM 10524</strain>
    </source>
</reference>
<dbReference type="STRING" id="1227497.C491_16452"/>
<accession>L9X0N8</accession>
<dbReference type="EMBL" id="AOIB01000031">
    <property type="protein sequence ID" value="ELY55324.1"/>
    <property type="molecule type" value="Genomic_DNA"/>
</dbReference>
<evidence type="ECO:0000256" key="1">
    <source>
        <dbReference type="SAM" id="MobiDB-lite"/>
    </source>
</evidence>
<organism evidence="2 3">
    <name type="scientific">Natronococcus amylolyticus DSM 10524</name>
    <dbReference type="NCBI Taxonomy" id="1227497"/>
    <lineage>
        <taxon>Archaea</taxon>
        <taxon>Methanobacteriati</taxon>
        <taxon>Methanobacteriota</taxon>
        <taxon>Stenosarchaea group</taxon>
        <taxon>Halobacteria</taxon>
        <taxon>Halobacteriales</taxon>
        <taxon>Natrialbaceae</taxon>
        <taxon>Natronococcus</taxon>
    </lineage>
</organism>
<keyword evidence="3" id="KW-1185">Reference proteome</keyword>
<dbReference type="OrthoDB" id="240032at2157"/>
<proteinExistence type="predicted"/>
<dbReference type="Pfam" id="PF24033">
    <property type="entry name" value="DUF7342"/>
    <property type="match status" value="1"/>
</dbReference>
<comment type="caution">
    <text evidence="2">The sequence shown here is derived from an EMBL/GenBank/DDBJ whole genome shotgun (WGS) entry which is preliminary data.</text>
</comment>
<gene>
    <name evidence="2" type="ORF">C491_16452</name>
</gene>
<dbReference type="eggNOG" id="arCOG02776">
    <property type="taxonomic scope" value="Archaea"/>
</dbReference>
<feature type="region of interest" description="Disordered" evidence="1">
    <location>
        <begin position="1"/>
        <end position="25"/>
    </location>
</feature>
<dbReference type="AlphaFoldDB" id="L9X0N8"/>
<protein>
    <submittedName>
        <fullName evidence="2">Transcriptional regulator</fullName>
    </submittedName>
</protein>
<dbReference type="RefSeq" id="WP_005558150.1">
    <property type="nucleotide sequence ID" value="NZ_AOIB01000031.1"/>
</dbReference>
<evidence type="ECO:0000313" key="2">
    <source>
        <dbReference type="EMBL" id="ELY55324.1"/>
    </source>
</evidence>
<dbReference type="InterPro" id="IPR055766">
    <property type="entry name" value="DUF7342"/>
</dbReference>